<gene>
    <name evidence="1" type="ORF">RW095_21910</name>
</gene>
<dbReference type="Gene3D" id="3.50.50.60">
    <property type="entry name" value="FAD/NAD(P)-binding domain"/>
    <property type="match status" value="1"/>
</dbReference>
<name>A0ABZ0EF88_9BURK</name>
<reference evidence="1 2" key="1">
    <citation type="submission" date="2023-10" db="EMBL/GenBank/DDBJ databases">
        <title>Surface-active antibiotics is a multifunctional adaptation for post-fire microbes.</title>
        <authorList>
            <person name="Liu M.D."/>
            <person name="Du Y."/>
            <person name="Koupaei S.K."/>
            <person name="Kim N.R."/>
            <person name="Zhang W."/>
            <person name="Traxler M.F."/>
        </authorList>
    </citation>
    <scope>NUCLEOTIDE SEQUENCE [LARGE SCALE GENOMIC DNA]</scope>
    <source>
        <strain evidence="1 2">F3</strain>
    </source>
</reference>
<organism evidence="1 2">
    <name type="scientific">Paraburkholderia kirstenboschensis</name>
    <dbReference type="NCBI Taxonomy" id="1245436"/>
    <lineage>
        <taxon>Bacteria</taxon>
        <taxon>Pseudomonadati</taxon>
        <taxon>Pseudomonadota</taxon>
        <taxon>Betaproteobacteria</taxon>
        <taxon>Burkholderiales</taxon>
        <taxon>Burkholderiaceae</taxon>
        <taxon>Paraburkholderia</taxon>
    </lineage>
</organism>
<sequence>MELRLRMTSSIDCVIVGAGPAGLTAALCLARYRRSVKAFDRAKAVRGSSPLARNLPGFHPA</sequence>
<dbReference type="SUPFAM" id="SSF51971">
    <property type="entry name" value="Nucleotide-binding domain"/>
    <property type="match status" value="1"/>
</dbReference>
<evidence type="ECO:0000313" key="2">
    <source>
        <dbReference type="Proteomes" id="UP001302652"/>
    </source>
</evidence>
<keyword evidence="2" id="KW-1185">Reference proteome</keyword>
<dbReference type="InterPro" id="IPR036188">
    <property type="entry name" value="FAD/NAD-bd_sf"/>
</dbReference>
<protein>
    <submittedName>
        <fullName evidence="1">NAD(P)-binding protein</fullName>
    </submittedName>
</protein>
<evidence type="ECO:0000313" key="1">
    <source>
        <dbReference type="EMBL" id="WOD15888.1"/>
    </source>
</evidence>
<dbReference type="Proteomes" id="UP001302652">
    <property type="component" value="Chromosome 2"/>
</dbReference>
<dbReference type="RefSeq" id="WP_317018309.1">
    <property type="nucleotide sequence ID" value="NZ_CP136512.1"/>
</dbReference>
<accession>A0ABZ0EF88</accession>
<dbReference type="Pfam" id="PF13450">
    <property type="entry name" value="NAD_binding_8"/>
    <property type="match status" value="1"/>
</dbReference>
<proteinExistence type="predicted"/>
<dbReference type="EMBL" id="CP136512">
    <property type="protein sequence ID" value="WOD15888.1"/>
    <property type="molecule type" value="Genomic_DNA"/>
</dbReference>